<protein>
    <recommendedName>
        <fullName evidence="1">PD-(D/E)XK endonuclease-like domain-containing protein</fullName>
    </recommendedName>
</protein>
<organism evidence="2 3">
    <name type="scientific">Methanoculleus taiwanensis</name>
    <dbReference type="NCBI Taxonomy" id="1550565"/>
    <lineage>
        <taxon>Archaea</taxon>
        <taxon>Methanobacteriati</taxon>
        <taxon>Methanobacteriota</taxon>
        <taxon>Stenosarchaea group</taxon>
        <taxon>Methanomicrobia</taxon>
        <taxon>Methanomicrobiales</taxon>
        <taxon>Methanomicrobiaceae</taxon>
        <taxon>Methanoculleus</taxon>
    </lineage>
</organism>
<reference evidence="2 3" key="1">
    <citation type="journal article" date="2015" name="Int. J. Syst. Evol. Microbiol.">
        <title>Methanoculleus taiwanensis sp. nov., a methanogen isolated from deep marine sediment at the deformation front area near Taiwan.</title>
        <authorList>
            <person name="Weng C.Y."/>
            <person name="Chen S.C."/>
            <person name="Lai M.C."/>
            <person name="Wu S.Y."/>
            <person name="Lin S."/>
            <person name="Yang T.F."/>
            <person name="Chen P.C."/>
        </authorList>
    </citation>
    <scope>NUCLEOTIDE SEQUENCE [LARGE SCALE GENOMIC DNA]</scope>
    <source>
        <strain evidence="2 3">CYW4</strain>
    </source>
</reference>
<gene>
    <name evidence="2" type="ORF">ABH15_02720</name>
</gene>
<dbReference type="InterPro" id="IPR038726">
    <property type="entry name" value="PDDEXK_AddAB-type"/>
</dbReference>
<sequence>MVESIPVSAVVACHACPRRYYFERSMKRDESPRYTVAKQIASHLGTPLDPDRIWQEVLYVFPGADAEVRAFFDDCVAACRRSRWKIAVESDVTVASEKLGIHGRVDRIFDGGASFAVVRSSPAPRAGAYASDRIRIACYAACLAGTLGREVSGGYVEYIPSGVSRLVEPQPRDRREMLRALRAAQQVAAGDLPPRPFRAPCEGCLYAERCQAGSARRLSDLF</sequence>
<dbReference type="RefSeq" id="WP_128692818.1">
    <property type="nucleotide sequence ID" value="NZ_LHQS01000001.1"/>
</dbReference>
<comment type="caution">
    <text evidence="2">The sequence shown here is derived from an EMBL/GenBank/DDBJ whole genome shotgun (WGS) entry which is preliminary data.</text>
</comment>
<accession>A0A498H2C0</accession>
<evidence type="ECO:0000259" key="1">
    <source>
        <dbReference type="Pfam" id="PF12705"/>
    </source>
</evidence>
<keyword evidence="3" id="KW-1185">Reference proteome</keyword>
<dbReference type="EMBL" id="LHQS01000001">
    <property type="protein sequence ID" value="RXE57062.1"/>
    <property type="molecule type" value="Genomic_DNA"/>
</dbReference>
<proteinExistence type="predicted"/>
<dbReference type="Proteomes" id="UP000290932">
    <property type="component" value="Unassembled WGS sequence"/>
</dbReference>
<feature type="domain" description="PD-(D/E)XK endonuclease-like" evidence="1">
    <location>
        <begin position="7"/>
        <end position="211"/>
    </location>
</feature>
<dbReference type="Pfam" id="PF12705">
    <property type="entry name" value="PDDEXK_1"/>
    <property type="match status" value="1"/>
</dbReference>
<name>A0A498H2C0_9EURY</name>
<dbReference type="Gene3D" id="3.90.320.10">
    <property type="match status" value="1"/>
</dbReference>
<dbReference type="OrthoDB" id="26676at2157"/>
<evidence type="ECO:0000313" key="2">
    <source>
        <dbReference type="EMBL" id="RXE57062.1"/>
    </source>
</evidence>
<dbReference type="AlphaFoldDB" id="A0A498H2C0"/>
<dbReference type="InterPro" id="IPR011604">
    <property type="entry name" value="PDDEXK-like_dom_sf"/>
</dbReference>
<evidence type="ECO:0000313" key="3">
    <source>
        <dbReference type="Proteomes" id="UP000290932"/>
    </source>
</evidence>